<keyword evidence="5" id="KW-0717">Septation</keyword>
<comment type="similarity">
    <text evidence="2">Belongs to the SsgA family.</text>
</comment>
<proteinExistence type="inferred from homology"/>
<keyword evidence="8" id="KW-1185">Reference proteome</keyword>
<protein>
    <submittedName>
        <fullName evidence="7">SsgA family sporulation/cell division regulator</fullName>
    </submittedName>
</protein>
<keyword evidence="4" id="KW-0749">Sporulation</keyword>
<evidence type="ECO:0000256" key="3">
    <source>
        <dbReference type="ARBA" id="ARBA00022618"/>
    </source>
</evidence>
<evidence type="ECO:0000256" key="5">
    <source>
        <dbReference type="ARBA" id="ARBA00023210"/>
    </source>
</evidence>
<dbReference type="InterPro" id="IPR006776">
    <property type="entry name" value="SsgB"/>
</dbReference>
<evidence type="ECO:0000313" key="8">
    <source>
        <dbReference type="Proteomes" id="UP000788262"/>
    </source>
</evidence>
<dbReference type="Pfam" id="PF04686">
    <property type="entry name" value="SsgA"/>
    <property type="match status" value="1"/>
</dbReference>
<dbReference type="RefSeq" id="WP_205385757.1">
    <property type="nucleotide sequence ID" value="NZ_JAFFZS010000027.1"/>
</dbReference>
<organism evidence="7 8">
    <name type="scientific">Streptomyces actuosus</name>
    <dbReference type="NCBI Taxonomy" id="1885"/>
    <lineage>
        <taxon>Bacteria</taxon>
        <taxon>Bacillati</taxon>
        <taxon>Actinomycetota</taxon>
        <taxon>Actinomycetes</taxon>
        <taxon>Kitasatosporales</taxon>
        <taxon>Streptomycetaceae</taxon>
        <taxon>Streptomyces</taxon>
    </lineage>
</organism>
<keyword evidence="3" id="KW-0132">Cell division</keyword>
<sequence length="141" mass="15849">MEHLVDAEILMDFLADDLEYPIPVRMLYHGCDPLAVRLTFALPGDTPVTWYVARELLLEGLLRPAGEGDVRVLPAQSRHPDAVLIHIRVCEEEALFRSSAPPLLAFLDRTGMVVPVGREDLHPCFQEHLDDELDAIIRTSL</sequence>
<gene>
    <name evidence="7" type="ORF">JS756_26670</name>
</gene>
<comment type="subcellular location">
    <subcellularLocation>
        <location evidence="1">Cell septum</location>
    </subcellularLocation>
</comment>
<reference evidence="7 8" key="1">
    <citation type="submission" date="2021-02" db="EMBL/GenBank/DDBJ databases">
        <title>Whole genome sequencing of Streptomyces actuosus VRA1.</title>
        <authorList>
            <person name="Sen G."/>
            <person name="Sen A."/>
        </authorList>
    </citation>
    <scope>NUCLEOTIDE SEQUENCE [LARGE SCALE GENOMIC DNA]</scope>
    <source>
        <strain evidence="7 8">VRA1</strain>
    </source>
</reference>
<dbReference type="Gene3D" id="2.30.31.20">
    <property type="entry name" value="Sporulation-specific cell division protein SsgB"/>
    <property type="match status" value="1"/>
</dbReference>
<comment type="caution">
    <text evidence="7">The sequence shown here is derived from an EMBL/GenBank/DDBJ whole genome shotgun (WGS) entry which is preliminary data.</text>
</comment>
<dbReference type="Proteomes" id="UP000788262">
    <property type="component" value="Unassembled WGS sequence"/>
</dbReference>
<evidence type="ECO:0000256" key="4">
    <source>
        <dbReference type="ARBA" id="ARBA00022969"/>
    </source>
</evidence>
<dbReference type="InterPro" id="IPR038658">
    <property type="entry name" value="SsgB_sf"/>
</dbReference>
<accession>A0ABS2VWX0</accession>
<keyword evidence="6" id="KW-0131">Cell cycle</keyword>
<evidence type="ECO:0000256" key="6">
    <source>
        <dbReference type="ARBA" id="ARBA00023306"/>
    </source>
</evidence>
<name>A0ABS2VWX0_STRAS</name>
<evidence type="ECO:0000256" key="1">
    <source>
        <dbReference type="ARBA" id="ARBA00004431"/>
    </source>
</evidence>
<evidence type="ECO:0000256" key="2">
    <source>
        <dbReference type="ARBA" id="ARBA00009323"/>
    </source>
</evidence>
<evidence type="ECO:0000313" key="7">
    <source>
        <dbReference type="EMBL" id="MBN0047627.1"/>
    </source>
</evidence>
<dbReference type="EMBL" id="JAFFZS010000027">
    <property type="protein sequence ID" value="MBN0047627.1"/>
    <property type="molecule type" value="Genomic_DNA"/>
</dbReference>